<evidence type="ECO:0000256" key="2">
    <source>
        <dbReference type="SAM" id="Phobius"/>
    </source>
</evidence>
<accession>A0A7S0GV10</accession>
<feature type="compositionally biased region" description="Basic and acidic residues" evidence="1">
    <location>
        <begin position="74"/>
        <end position="85"/>
    </location>
</feature>
<name>A0A7S0GV10_9EUKA</name>
<feature type="region of interest" description="Disordered" evidence="1">
    <location>
        <begin position="147"/>
        <end position="180"/>
    </location>
</feature>
<keyword evidence="2" id="KW-1133">Transmembrane helix</keyword>
<evidence type="ECO:0000256" key="1">
    <source>
        <dbReference type="SAM" id="MobiDB-lite"/>
    </source>
</evidence>
<feature type="region of interest" description="Disordered" evidence="1">
    <location>
        <begin position="34"/>
        <end position="85"/>
    </location>
</feature>
<protein>
    <submittedName>
        <fullName evidence="3">Uncharacterized protein</fullName>
    </submittedName>
</protein>
<reference evidence="3" key="1">
    <citation type="submission" date="2021-01" db="EMBL/GenBank/DDBJ databases">
        <authorList>
            <person name="Corre E."/>
            <person name="Pelletier E."/>
            <person name="Niang G."/>
            <person name="Scheremetjew M."/>
            <person name="Finn R."/>
            <person name="Kale V."/>
            <person name="Holt S."/>
            <person name="Cochrane G."/>
            <person name="Meng A."/>
            <person name="Brown T."/>
            <person name="Cohen L."/>
        </authorList>
    </citation>
    <scope>NUCLEOTIDE SEQUENCE</scope>
    <source>
        <strain evidence="3">CCMP2058</strain>
    </source>
</reference>
<keyword evidence="2" id="KW-0812">Transmembrane</keyword>
<dbReference type="EMBL" id="HBEM01009694">
    <property type="protein sequence ID" value="CAD8442522.1"/>
    <property type="molecule type" value="Transcribed_RNA"/>
</dbReference>
<sequence>MANSLFWGATAGSGCLLALYTLIGALYPPASDANGNSWLDPPQPTGTSRKRGIERDQKRGGRGSRRQLGNGKTQEQKENQRQGQERGDNDWLIMHMDRILVACCCIMNFPLFSWVLGQDVLWWGGLFAVILVTSFLDRSQYLERMPISNGTKGNSSSNSNNSSSQQGNQSSGGGGGRRSRRALKHSANNVVDAGVSPEVADLLQKLSKQYFSLFIFGIIAVWSMGSLLLFRFEK</sequence>
<evidence type="ECO:0000313" key="3">
    <source>
        <dbReference type="EMBL" id="CAD8442522.1"/>
    </source>
</evidence>
<proteinExistence type="predicted"/>
<gene>
    <name evidence="3" type="ORF">LAMO00422_LOCUS6795</name>
</gene>
<keyword evidence="2" id="KW-0472">Membrane</keyword>
<feature type="compositionally biased region" description="Low complexity" evidence="1">
    <location>
        <begin position="153"/>
        <end position="169"/>
    </location>
</feature>
<feature type="transmembrane region" description="Helical" evidence="2">
    <location>
        <begin position="6"/>
        <end position="27"/>
    </location>
</feature>
<feature type="transmembrane region" description="Helical" evidence="2">
    <location>
        <begin position="210"/>
        <end position="230"/>
    </location>
</feature>
<feature type="transmembrane region" description="Helical" evidence="2">
    <location>
        <begin position="120"/>
        <end position="136"/>
    </location>
</feature>
<organism evidence="3">
    <name type="scientific">Amorphochlora amoebiformis</name>
    <dbReference type="NCBI Taxonomy" id="1561963"/>
    <lineage>
        <taxon>Eukaryota</taxon>
        <taxon>Sar</taxon>
        <taxon>Rhizaria</taxon>
        <taxon>Cercozoa</taxon>
        <taxon>Chlorarachniophyceae</taxon>
        <taxon>Amorphochlora</taxon>
    </lineage>
</organism>
<dbReference type="AlphaFoldDB" id="A0A7S0GV10"/>